<dbReference type="RefSeq" id="WP_114607467.1">
    <property type="nucleotide sequence ID" value="NZ_JABVZQ010000002.1"/>
</dbReference>
<evidence type="ECO:0000256" key="2">
    <source>
        <dbReference type="ARBA" id="ARBA00022519"/>
    </source>
</evidence>
<dbReference type="CDD" id="cd07398">
    <property type="entry name" value="MPP_YbbF-LpxH"/>
    <property type="match status" value="1"/>
</dbReference>
<keyword evidence="9" id="KW-1185">Reference proteome</keyword>
<sequence length="244" mass="28371">MSNSIFISDTHLGLQGERAEACKIRRFEELADLVVRQEVTAVYMLGDILDYWMEFRHVIPRYFSAFLCILRDLSRHDVELHWFSGNHDFALGRFFTDEFGVRCWYGMQELTLDGKRFYLGHGDGLDSSDIGYRLFVSLIRNRFNQKLLSALQPDLAVGIMRGFSRMSRKRNPAPSNEESDFLLQYADALVRQKDFDYFVCGHSHALKQTTLCNGRSRYINLGTWIDGTFPYGMFHNGEFSLQEL</sequence>
<reference evidence="8 9" key="1">
    <citation type="journal article" date="2020" name="Microorganisms">
        <title>Simultaneous Genome Sequencing of Prosthecochloris ethylica and Desulfuromonas acetoxidans within a Syntrophic Mixture Reveals Unique Pili and Protein Interactions.</title>
        <authorList>
            <person name="Kyndt J.A."/>
            <person name="Van Beeumen J.J."/>
            <person name="Meyer T.E."/>
        </authorList>
    </citation>
    <scope>NUCLEOTIDE SEQUENCE [LARGE SCALE GENOMIC DNA]</scope>
    <source>
        <strain evidence="8 9">N3</strain>
    </source>
</reference>
<accession>A0ABR9XP20</accession>
<dbReference type="SUPFAM" id="SSF56300">
    <property type="entry name" value="Metallo-dependent phosphatases"/>
    <property type="match status" value="1"/>
</dbReference>
<evidence type="ECO:0000259" key="7">
    <source>
        <dbReference type="Pfam" id="PF00149"/>
    </source>
</evidence>
<name>A0ABR9XP20_9CHLB</name>
<evidence type="ECO:0000256" key="5">
    <source>
        <dbReference type="ARBA" id="ARBA00023136"/>
    </source>
</evidence>
<dbReference type="InterPro" id="IPR043461">
    <property type="entry name" value="LpxH-like"/>
</dbReference>
<keyword evidence="2" id="KW-0997">Cell inner membrane</keyword>
<protein>
    <submittedName>
        <fullName evidence="8">UDP-2,3-diacylglucosamine diphosphatase</fullName>
    </submittedName>
</protein>
<evidence type="ECO:0000313" key="9">
    <source>
        <dbReference type="Proteomes" id="UP000619838"/>
    </source>
</evidence>
<gene>
    <name evidence="8" type="ORF">INT08_00765</name>
</gene>
<keyword evidence="1" id="KW-1003">Cell membrane</keyword>
<proteinExistence type="predicted"/>
<dbReference type="EMBL" id="JADGII010000001">
    <property type="protein sequence ID" value="MBF0635713.1"/>
    <property type="molecule type" value="Genomic_DNA"/>
</dbReference>
<comment type="caution">
    <text evidence="8">The sequence shown here is derived from an EMBL/GenBank/DDBJ whole genome shotgun (WGS) entry which is preliminary data.</text>
</comment>
<dbReference type="PANTHER" id="PTHR34990">
    <property type="entry name" value="UDP-2,3-DIACYLGLUCOSAMINE HYDROLASE-RELATED"/>
    <property type="match status" value="1"/>
</dbReference>
<dbReference type="InterPro" id="IPR029052">
    <property type="entry name" value="Metallo-depent_PP-like"/>
</dbReference>
<evidence type="ECO:0000256" key="1">
    <source>
        <dbReference type="ARBA" id="ARBA00022475"/>
    </source>
</evidence>
<feature type="domain" description="Calcineurin-like phosphoesterase" evidence="7">
    <location>
        <begin position="5"/>
        <end position="205"/>
    </location>
</feature>
<keyword evidence="5" id="KW-0472">Membrane</keyword>
<keyword evidence="6" id="KW-0464">Manganese</keyword>
<dbReference type="Proteomes" id="UP000619838">
    <property type="component" value="Unassembled WGS sequence"/>
</dbReference>
<dbReference type="PANTHER" id="PTHR34990:SF1">
    <property type="entry name" value="UDP-2,3-DIACYLGLUCOSAMINE HYDROLASE"/>
    <property type="match status" value="1"/>
</dbReference>
<evidence type="ECO:0000256" key="3">
    <source>
        <dbReference type="ARBA" id="ARBA00022723"/>
    </source>
</evidence>
<evidence type="ECO:0000256" key="4">
    <source>
        <dbReference type="ARBA" id="ARBA00022801"/>
    </source>
</evidence>
<dbReference type="InterPro" id="IPR004843">
    <property type="entry name" value="Calcineurin-like_PHP"/>
</dbReference>
<evidence type="ECO:0000256" key="6">
    <source>
        <dbReference type="ARBA" id="ARBA00023211"/>
    </source>
</evidence>
<dbReference type="Gene3D" id="3.60.21.10">
    <property type="match status" value="1"/>
</dbReference>
<dbReference type="Pfam" id="PF00149">
    <property type="entry name" value="Metallophos"/>
    <property type="match status" value="1"/>
</dbReference>
<organism evidence="8 9">
    <name type="scientific">Prosthecochloris ethylica</name>
    <dbReference type="NCBI Taxonomy" id="2743976"/>
    <lineage>
        <taxon>Bacteria</taxon>
        <taxon>Pseudomonadati</taxon>
        <taxon>Chlorobiota</taxon>
        <taxon>Chlorobiia</taxon>
        <taxon>Chlorobiales</taxon>
        <taxon>Chlorobiaceae</taxon>
        <taxon>Prosthecochloris</taxon>
    </lineage>
</organism>
<evidence type="ECO:0000313" key="8">
    <source>
        <dbReference type="EMBL" id="MBF0635713.1"/>
    </source>
</evidence>
<keyword evidence="3" id="KW-0479">Metal-binding</keyword>
<keyword evidence="4" id="KW-0378">Hydrolase</keyword>